<dbReference type="Gene3D" id="1.10.287.1490">
    <property type="match status" value="1"/>
</dbReference>
<feature type="domain" description="CT398-like coiled coil hairpin" evidence="3">
    <location>
        <begin position="14"/>
        <end position="192"/>
    </location>
</feature>
<dbReference type="InterPro" id="IPR052376">
    <property type="entry name" value="Oxidative_Scav/Glycosyltrans"/>
</dbReference>
<proteinExistence type="predicted"/>
<keyword evidence="1" id="KW-0175">Coiled coil</keyword>
<dbReference type="Pfam" id="PF24481">
    <property type="entry name" value="CT398_CC"/>
    <property type="match status" value="1"/>
</dbReference>
<comment type="caution">
    <text evidence="4">The sequence shown here is derived from an EMBL/GenBank/DDBJ whole genome shotgun (WGS) entry which is preliminary data.</text>
</comment>
<name>A0A6I4P181_9MICO</name>
<evidence type="ECO:0000313" key="5">
    <source>
        <dbReference type="Proteomes" id="UP000438182"/>
    </source>
</evidence>
<evidence type="ECO:0000259" key="3">
    <source>
        <dbReference type="Pfam" id="PF24481"/>
    </source>
</evidence>
<sequence>MKAAPAQQQELLRLQDRDIALTQLAHKLRALPQTKALADLAAADDVLRRETTAPLGELDDARAELGRIESDVAVVEARITRDESRLQLVTNPKDAVGLESELESLRRRLSELEDNELVVMERIEEGEAGVAAIEAKRAELAAQRTALAEERDQAAGVLAVEQENAERDRGIVASGIDADLLALYERHRAAGGGIGAALLRQRACGGCTMTLTGTDLDRVRKAAADEVVLCPECDRILVRTEESGL</sequence>
<dbReference type="EMBL" id="WSTA01000012">
    <property type="protein sequence ID" value="MWB97779.1"/>
    <property type="molecule type" value="Genomic_DNA"/>
</dbReference>
<accession>A0A6I4P181</accession>
<feature type="coiled-coil region" evidence="1">
    <location>
        <begin position="58"/>
        <end position="153"/>
    </location>
</feature>
<dbReference type="PANTHER" id="PTHR39082:SF1">
    <property type="entry name" value="SCAVENGER RECEPTOR CLASS A MEMBER 3"/>
    <property type="match status" value="1"/>
</dbReference>
<reference evidence="4 5" key="1">
    <citation type="submission" date="2019-12" db="EMBL/GenBank/DDBJ databases">
        <authorList>
            <person name="Kim Y.S."/>
        </authorList>
    </citation>
    <scope>NUCLEOTIDE SEQUENCE [LARGE SCALE GENOMIC DNA]</scope>
    <source>
        <strain evidence="4 5">MMS17-SY077</strain>
    </source>
</reference>
<keyword evidence="5" id="KW-1185">Reference proteome</keyword>
<feature type="domain" description="C4-type zinc ribbon" evidence="2">
    <location>
        <begin position="203"/>
        <end position="237"/>
    </location>
</feature>
<gene>
    <name evidence="4" type="ORF">GB864_04330</name>
</gene>
<dbReference type="Proteomes" id="UP000438182">
    <property type="component" value="Unassembled WGS sequence"/>
</dbReference>
<dbReference type="InterPro" id="IPR056003">
    <property type="entry name" value="CT398_CC_hairpin"/>
</dbReference>
<organism evidence="4 5">
    <name type="scientific">Agromyces seonyuensis</name>
    <dbReference type="NCBI Taxonomy" id="2662446"/>
    <lineage>
        <taxon>Bacteria</taxon>
        <taxon>Bacillati</taxon>
        <taxon>Actinomycetota</taxon>
        <taxon>Actinomycetes</taxon>
        <taxon>Micrococcales</taxon>
        <taxon>Microbacteriaceae</taxon>
        <taxon>Agromyces</taxon>
    </lineage>
</organism>
<evidence type="ECO:0000256" key="1">
    <source>
        <dbReference type="SAM" id="Coils"/>
    </source>
</evidence>
<protein>
    <recommendedName>
        <fullName evidence="6">C4-type zinc ribbon domain-containing protein</fullName>
    </recommendedName>
</protein>
<dbReference type="Pfam" id="PF02591">
    <property type="entry name" value="Zn_ribbon_9"/>
    <property type="match status" value="1"/>
</dbReference>
<evidence type="ECO:0000313" key="4">
    <source>
        <dbReference type="EMBL" id="MWB97779.1"/>
    </source>
</evidence>
<evidence type="ECO:0000259" key="2">
    <source>
        <dbReference type="Pfam" id="PF02591"/>
    </source>
</evidence>
<dbReference type="InterPro" id="IPR003743">
    <property type="entry name" value="Zf-RING_7"/>
</dbReference>
<dbReference type="RefSeq" id="WP_160423125.1">
    <property type="nucleotide sequence ID" value="NZ_WSTA01000012.1"/>
</dbReference>
<dbReference type="AlphaFoldDB" id="A0A6I4P181"/>
<dbReference type="PANTHER" id="PTHR39082">
    <property type="entry name" value="PHOSPHOLIPASE C-BETA-2-RELATED"/>
    <property type="match status" value="1"/>
</dbReference>
<evidence type="ECO:0008006" key="6">
    <source>
        <dbReference type="Google" id="ProtNLM"/>
    </source>
</evidence>